<protein>
    <submittedName>
        <fullName evidence="2">Uncharacterized protein</fullName>
    </submittedName>
</protein>
<evidence type="ECO:0000256" key="1">
    <source>
        <dbReference type="SAM" id="MobiDB-lite"/>
    </source>
</evidence>
<reference evidence="2" key="1">
    <citation type="submission" date="2020-02" db="EMBL/GenBank/DDBJ databases">
        <authorList>
            <person name="Meier V. D."/>
        </authorList>
    </citation>
    <scope>NUCLEOTIDE SEQUENCE</scope>
    <source>
        <strain evidence="2">AVDCRST_MAG76</strain>
    </source>
</reference>
<accession>A0A6J4IL85</accession>
<feature type="compositionally biased region" description="Low complexity" evidence="1">
    <location>
        <begin position="36"/>
        <end position="49"/>
    </location>
</feature>
<sequence>CFIAPTMSAELLSRSRSRAIRRCAPPPGAPCWRQRSWSPGSSTTSPSSS</sequence>
<organism evidence="2">
    <name type="scientific">uncultured Acidimicrobiales bacterium</name>
    <dbReference type="NCBI Taxonomy" id="310071"/>
    <lineage>
        <taxon>Bacteria</taxon>
        <taxon>Bacillati</taxon>
        <taxon>Actinomycetota</taxon>
        <taxon>Acidimicrobiia</taxon>
        <taxon>Acidimicrobiales</taxon>
        <taxon>environmental samples</taxon>
    </lineage>
</organism>
<feature type="non-terminal residue" evidence="2">
    <location>
        <position position="49"/>
    </location>
</feature>
<name>A0A6J4IL85_9ACTN</name>
<feature type="region of interest" description="Disordered" evidence="1">
    <location>
        <begin position="25"/>
        <end position="49"/>
    </location>
</feature>
<evidence type="ECO:0000313" key="2">
    <source>
        <dbReference type="EMBL" id="CAA9254770.1"/>
    </source>
</evidence>
<feature type="non-terminal residue" evidence="2">
    <location>
        <position position="1"/>
    </location>
</feature>
<dbReference type="EMBL" id="CADCSZ010000154">
    <property type="protein sequence ID" value="CAA9254770.1"/>
    <property type="molecule type" value="Genomic_DNA"/>
</dbReference>
<proteinExistence type="predicted"/>
<dbReference type="AlphaFoldDB" id="A0A6J4IL85"/>
<gene>
    <name evidence="2" type="ORF">AVDCRST_MAG76-2483</name>
</gene>